<feature type="non-terminal residue" evidence="2">
    <location>
        <position position="1"/>
    </location>
</feature>
<feature type="compositionally biased region" description="Basic and acidic residues" evidence="1">
    <location>
        <begin position="8"/>
        <end position="21"/>
    </location>
</feature>
<evidence type="ECO:0000256" key="1">
    <source>
        <dbReference type="SAM" id="MobiDB-lite"/>
    </source>
</evidence>
<dbReference type="EMBL" id="MU155181">
    <property type="protein sequence ID" value="KAF9481274.1"/>
    <property type="molecule type" value="Genomic_DNA"/>
</dbReference>
<organism evidence="2 3">
    <name type="scientific">Pholiota conissans</name>
    <dbReference type="NCBI Taxonomy" id="109636"/>
    <lineage>
        <taxon>Eukaryota</taxon>
        <taxon>Fungi</taxon>
        <taxon>Dikarya</taxon>
        <taxon>Basidiomycota</taxon>
        <taxon>Agaricomycotina</taxon>
        <taxon>Agaricomycetes</taxon>
        <taxon>Agaricomycetidae</taxon>
        <taxon>Agaricales</taxon>
        <taxon>Agaricineae</taxon>
        <taxon>Strophariaceae</taxon>
        <taxon>Pholiota</taxon>
    </lineage>
</organism>
<evidence type="ECO:0000313" key="3">
    <source>
        <dbReference type="Proteomes" id="UP000807469"/>
    </source>
</evidence>
<protein>
    <submittedName>
        <fullName evidence="2">Uncharacterized protein</fullName>
    </submittedName>
</protein>
<name>A0A9P5Z767_9AGAR</name>
<keyword evidence="3" id="KW-1185">Reference proteome</keyword>
<comment type="caution">
    <text evidence="2">The sequence shown here is derived from an EMBL/GenBank/DDBJ whole genome shotgun (WGS) entry which is preliminary data.</text>
</comment>
<feature type="region of interest" description="Disordered" evidence="1">
    <location>
        <begin position="1"/>
        <end position="21"/>
    </location>
</feature>
<proteinExistence type="predicted"/>
<reference evidence="2" key="1">
    <citation type="submission" date="2020-11" db="EMBL/GenBank/DDBJ databases">
        <authorList>
            <consortium name="DOE Joint Genome Institute"/>
            <person name="Ahrendt S."/>
            <person name="Riley R."/>
            <person name="Andreopoulos W."/>
            <person name="Labutti K."/>
            <person name="Pangilinan J."/>
            <person name="Ruiz-Duenas F.J."/>
            <person name="Barrasa J.M."/>
            <person name="Sanchez-Garcia M."/>
            <person name="Camarero S."/>
            <person name="Miyauchi S."/>
            <person name="Serrano A."/>
            <person name="Linde D."/>
            <person name="Babiker R."/>
            <person name="Drula E."/>
            <person name="Ayuso-Fernandez I."/>
            <person name="Pacheco R."/>
            <person name="Padilla G."/>
            <person name="Ferreira P."/>
            <person name="Barriuso J."/>
            <person name="Kellner H."/>
            <person name="Castanera R."/>
            <person name="Alfaro M."/>
            <person name="Ramirez L."/>
            <person name="Pisabarro A.G."/>
            <person name="Kuo A."/>
            <person name="Tritt A."/>
            <person name="Lipzen A."/>
            <person name="He G."/>
            <person name="Yan M."/>
            <person name="Ng V."/>
            <person name="Cullen D."/>
            <person name="Martin F."/>
            <person name="Rosso M.-N."/>
            <person name="Henrissat B."/>
            <person name="Hibbett D."/>
            <person name="Martinez A.T."/>
            <person name="Grigoriev I.V."/>
        </authorList>
    </citation>
    <scope>NUCLEOTIDE SEQUENCE</scope>
    <source>
        <strain evidence="2">CIRM-BRFM 674</strain>
    </source>
</reference>
<dbReference type="Proteomes" id="UP000807469">
    <property type="component" value="Unassembled WGS sequence"/>
</dbReference>
<dbReference type="AlphaFoldDB" id="A0A9P5Z767"/>
<evidence type="ECO:0000313" key="2">
    <source>
        <dbReference type="EMBL" id="KAF9481274.1"/>
    </source>
</evidence>
<gene>
    <name evidence="2" type="ORF">BDN70DRAFT_975471</name>
</gene>
<sequence>APVNQSAQDREDEGKHKYEPFRNAEIIQLSSIASSAPLSYNHITMSSSSTSSPNSSQATSTIGVTQIFQGQQIFNDTFESNDAIAPGEVASQLINGQQTFYGAIVNENSVITDNGNVDQDNVNSTFQRDFYDTGALESIVSLLLQGTTPNAPPAASSPAPIVPAASAAQIITGHQIFHQGISMTNTNVATGVTSSAQLITGDQVFNGPVVN</sequence>
<accession>A0A9P5Z767</accession>